<sequence length="237" mass="27210">MATSSTTKSADLGLLGKLPSEIRIMIYEFALLKRILRLRDDFPHAQFFIETIAAPNLALVCRETWYFCSKKYTRIPFTPIVPESWYAAGHKPEPITKPQVTWFCPSIDVFYMDVLVSMSQMRQIQTIVPENKGVDGSQKEGAVVQWESYYNTGSWLNDLLRTLIPVTEHTETLLIAWGTGDFLKMAMRPGLFPKLKQILFSVGVRIWDDNTAWAQTVANVSQINRERPREPRKSFKC</sequence>
<gene>
    <name evidence="2" type="ORF">PG994_013964</name>
</gene>
<feature type="domain" description="2EXR" evidence="1">
    <location>
        <begin position="17"/>
        <end position="110"/>
    </location>
</feature>
<comment type="caution">
    <text evidence="2">The sequence shown here is derived from an EMBL/GenBank/DDBJ whole genome shotgun (WGS) entry which is preliminary data.</text>
</comment>
<accession>A0ABR1T3E1</accession>
<evidence type="ECO:0000313" key="3">
    <source>
        <dbReference type="Proteomes" id="UP001480595"/>
    </source>
</evidence>
<name>A0ABR1T3E1_9PEZI</name>
<dbReference type="RefSeq" id="XP_066708502.1">
    <property type="nucleotide sequence ID" value="XM_066865373.1"/>
</dbReference>
<organism evidence="2 3">
    <name type="scientific">Apiospora phragmitis</name>
    <dbReference type="NCBI Taxonomy" id="2905665"/>
    <lineage>
        <taxon>Eukaryota</taxon>
        <taxon>Fungi</taxon>
        <taxon>Dikarya</taxon>
        <taxon>Ascomycota</taxon>
        <taxon>Pezizomycotina</taxon>
        <taxon>Sordariomycetes</taxon>
        <taxon>Xylariomycetidae</taxon>
        <taxon>Amphisphaeriales</taxon>
        <taxon>Apiosporaceae</taxon>
        <taxon>Apiospora</taxon>
    </lineage>
</organism>
<proteinExistence type="predicted"/>
<protein>
    <recommendedName>
        <fullName evidence="1">2EXR domain-containing protein</fullName>
    </recommendedName>
</protein>
<dbReference type="GeneID" id="92098436"/>
<evidence type="ECO:0000313" key="2">
    <source>
        <dbReference type="EMBL" id="KAK8040957.1"/>
    </source>
</evidence>
<dbReference type="Proteomes" id="UP001480595">
    <property type="component" value="Unassembled WGS sequence"/>
</dbReference>
<dbReference type="Pfam" id="PF20150">
    <property type="entry name" value="2EXR"/>
    <property type="match status" value="1"/>
</dbReference>
<dbReference type="EMBL" id="JAQQWL010000015">
    <property type="protein sequence ID" value="KAK8040957.1"/>
    <property type="molecule type" value="Genomic_DNA"/>
</dbReference>
<evidence type="ECO:0000259" key="1">
    <source>
        <dbReference type="Pfam" id="PF20150"/>
    </source>
</evidence>
<reference evidence="2 3" key="1">
    <citation type="submission" date="2023-01" db="EMBL/GenBank/DDBJ databases">
        <title>Analysis of 21 Apiospora genomes using comparative genomics revels a genus with tremendous synthesis potential of carbohydrate active enzymes and secondary metabolites.</title>
        <authorList>
            <person name="Sorensen T."/>
        </authorList>
    </citation>
    <scope>NUCLEOTIDE SEQUENCE [LARGE SCALE GENOMIC DNA]</scope>
    <source>
        <strain evidence="2 3">CBS 135458</strain>
    </source>
</reference>
<dbReference type="InterPro" id="IPR045518">
    <property type="entry name" value="2EXR"/>
</dbReference>
<keyword evidence="3" id="KW-1185">Reference proteome</keyword>